<dbReference type="GO" id="GO:0071218">
    <property type="term" value="P:cellular response to misfolded protein"/>
    <property type="evidence" value="ECO:0000318"/>
    <property type="project" value="GO_Central"/>
</dbReference>
<keyword evidence="6" id="KW-0802">TPR repeat</keyword>
<dbReference type="InterPro" id="IPR011990">
    <property type="entry name" value="TPR-like_helical_dom_sf"/>
</dbReference>
<dbReference type="RefSeq" id="XP_001436896.1">
    <property type="nucleotide sequence ID" value="XM_001436859.1"/>
</dbReference>
<keyword evidence="9" id="KW-1185">Reference proteome</keyword>
<dbReference type="SMART" id="SM00028">
    <property type="entry name" value="TPR"/>
    <property type="match status" value="2"/>
</dbReference>
<keyword evidence="5" id="KW-0833">Ubl conjugation pathway</keyword>
<dbReference type="InterPro" id="IPR003613">
    <property type="entry name" value="Ubox_domain"/>
</dbReference>
<evidence type="ECO:0000256" key="3">
    <source>
        <dbReference type="ARBA" id="ARBA00022679"/>
    </source>
</evidence>
<evidence type="ECO:0000256" key="4">
    <source>
        <dbReference type="ARBA" id="ARBA00022737"/>
    </source>
</evidence>
<dbReference type="GO" id="GO:0045862">
    <property type="term" value="P:positive regulation of proteolysis"/>
    <property type="evidence" value="ECO:0000318"/>
    <property type="project" value="GO_Central"/>
</dbReference>
<feature type="domain" description="U-box" evidence="7">
    <location>
        <begin position="189"/>
        <end position="265"/>
    </location>
</feature>
<dbReference type="InParanoid" id="A0CFD2"/>
<dbReference type="GO" id="GO:0061630">
    <property type="term" value="F:ubiquitin protein ligase activity"/>
    <property type="evidence" value="ECO:0000318"/>
    <property type="project" value="GO_Central"/>
</dbReference>
<dbReference type="Pfam" id="PF07719">
    <property type="entry name" value="TPR_2"/>
    <property type="match status" value="1"/>
</dbReference>
<evidence type="ECO:0000256" key="5">
    <source>
        <dbReference type="ARBA" id="ARBA00022786"/>
    </source>
</evidence>
<gene>
    <name evidence="8" type="ORF">GSPATT00037938001</name>
</gene>
<dbReference type="OMA" id="EYLQCHI"/>
<dbReference type="EC" id="2.3.2.27" evidence="2"/>
<organism evidence="8 9">
    <name type="scientific">Paramecium tetraurelia</name>
    <dbReference type="NCBI Taxonomy" id="5888"/>
    <lineage>
        <taxon>Eukaryota</taxon>
        <taxon>Sar</taxon>
        <taxon>Alveolata</taxon>
        <taxon>Ciliophora</taxon>
        <taxon>Intramacronucleata</taxon>
        <taxon>Oligohymenophorea</taxon>
        <taxon>Peniculida</taxon>
        <taxon>Parameciidae</taxon>
        <taxon>Paramecium</taxon>
    </lineage>
</organism>
<dbReference type="EMBL" id="CT868069">
    <property type="protein sequence ID" value="CAK69499.1"/>
    <property type="molecule type" value="Genomic_DNA"/>
</dbReference>
<evidence type="ECO:0000256" key="1">
    <source>
        <dbReference type="ARBA" id="ARBA00000900"/>
    </source>
</evidence>
<evidence type="ECO:0000259" key="7">
    <source>
        <dbReference type="Pfam" id="PF04564"/>
    </source>
</evidence>
<dbReference type="GeneID" id="5022681"/>
<dbReference type="InterPro" id="IPR013105">
    <property type="entry name" value="TPR_2"/>
</dbReference>
<protein>
    <recommendedName>
        <fullName evidence="2">RING-type E3 ubiquitin transferase</fullName>
        <ecNumber evidence="2">2.3.2.27</ecNumber>
    </recommendedName>
</protein>
<sequence>MQTTTKAQQFKVKGNEAFQSKNYLEAIQFYSQAIAEDNTESIFFSNRSNCYYQLRRYQEACNDATEALELDEKNIKAHMIAGQSICMLAKERQESSKIDTGIQRILKARTLCAGQKKSEYEKEIDEKIHKAKKLKWFIQQEEEKIKNQEIVQQLQDLVKSDVKLTQQEKQITLAQIDKYITNEKPKLEIPEYLQCHISKKLLIDPYTTEVGYSYEKALLFSKLHLNQDPYTKYMSHQISKPINPQIIYPNINLKQAASEFLAQNPWAYDYNPDQNYKDIEI</sequence>
<dbReference type="GO" id="GO:0043161">
    <property type="term" value="P:proteasome-mediated ubiquitin-dependent protein catabolic process"/>
    <property type="evidence" value="ECO:0000318"/>
    <property type="project" value="GO_Central"/>
</dbReference>
<dbReference type="eggNOG" id="KOG4642">
    <property type="taxonomic scope" value="Eukaryota"/>
</dbReference>
<dbReference type="Gene3D" id="1.25.40.10">
    <property type="entry name" value="Tetratricopeptide repeat domain"/>
    <property type="match status" value="1"/>
</dbReference>
<dbReference type="PANTHER" id="PTHR46803:SF2">
    <property type="entry name" value="E3 UBIQUITIN-PROTEIN LIGASE CHIP"/>
    <property type="match status" value="1"/>
</dbReference>
<accession>A0CFD2</accession>
<evidence type="ECO:0000256" key="6">
    <source>
        <dbReference type="ARBA" id="ARBA00022803"/>
    </source>
</evidence>
<dbReference type="Gene3D" id="3.30.40.10">
    <property type="entry name" value="Zinc/RING finger domain, C3HC4 (zinc finger)"/>
    <property type="match status" value="1"/>
</dbReference>
<dbReference type="InterPro" id="IPR013083">
    <property type="entry name" value="Znf_RING/FYVE/PHD"/>
</dbReference>
<dbReference type="GO" id="GO:0005737">
    <property type="term" value="C:cytoplasm"/>
    <property type="evidence" value="ECO:0000318"/>
    <property type="project" value="GO_Central"/>
</dbReference>
<evidence type="ECO:0000256" key="2">
    <source>
        <dbReference type="ARBA" id="ARBA00012483"/>
    </source>
</evidence>
<dbReference type="STRING" id="5888.A0CFD2"/>
<dbReference type="GO" id="GO:0006515">
    <property type="term" value="P:protein quality control for misfolded or incompletely synthesized proteins"/>
    <property type="evidence" value="ECO:0000318"/>
    <property type="project" value="GO_Central"/>
</dbReference>
<dbReference type="OrthoDB" id="311243at2759"/>
<dbReference type="Proteomes" id="UP000000600">
    <property type="component" value="Unassembled WGS sequence"/>
</dbReference>
<evidence type="ECO:0000313" key="9">
    <source>
        <dbReference type="Proteomes" id="UP000000600"/>
    </source>
</evidence>
<dbReference type="KEGG" id="ptm:GSPATT00037938001"/>
<proteinExistence type="predicted"/>
<dbReference type="HOGENOM" id="CLU_056455_1_0_1"/>
<keyword evidence="3" id="KW-0808">Transferase</keyword>
<dbReference type="GO" id="GO:0000209">
    <property type="term" value="P:protein polyubiquitination"/>
    <property type="evidence" value="ECO:0000318"/>
    <property type="project" value="GO_Central"/>
</dbReference>
<evidence type="ECO:0000313" key="8">
    <source>
        <dbReference type="EMBL" id="CAK69499.1"/>
    </source>
</evidence>
<dbReference type="Pfam" id="PF04564">
    <property type="entry name" value="U-box"/>
    <property type="match status" value="1"/>
</dbReference>
<dbReference type="PANTHER" id="PTHR46803">
    <property type="entry name" value="E3 UBIQUITIN-PROTEIN LIGASE CHIP"/>
    <property type="match status" value="1"/>
</dbReference>
<reference evidence="8 9" key="1">
    <citation type="journal article" date="2006" name="Nature">
        <title>Global trends of whole-genome duplications revealed by the ciliate Paramecium tetraurelia.</title>
        <authorList>
            <consortium name="Genoscope"/>
            <person name="Aury J.-M."/>
            <person name="Jaillon O."/>
            <person name="Duret L."/>
            <person name="Noel B."/>
            <person name="Jubin C."/>
            <person name="Porcel B.M."/>
            <person name="Segurens B."/>
            <person name="Daubin V."/>
            <person name="Anthouard V."/>
            <person name="Aiach N."/>
            <person name="Arnaiz O."/>
            <person name="Billaut A."/>
            <person name="Beisson J."/>
            <person name="Blanc I."/>
            <person name="Bouhouche K."/>
            <person name="Camara F."/>
            <person name="Duharcourt S."/>
            <person name="Guigo R."/>
            <person name="Gogendeau D."/>
            <person name="Katinka M."/>
            <person name="Keller A.-M."/>
            <person name="Kissmehl R."/>
            <person name="Klotz C."/>
            <person name="Koll F."/>
            <person name="Le Moue A."/>
            <person name="Lepere C."/>
            <person name="Malinsky S."/>
            <person name="Nowacki M."/>
            <person name="Nowak J.K."/>
            <person name="Plattner H."/>
            <person name="Poulain J."/>
            <person name="Ruiz F."/>
            <person name="Serrano V."/>
            <person name="Zagulski M."/>
            <person name="Dessen P."/>
            <person name="Betermier M."/>
            <person name="Weissenbach J."/>
            <person name="Scarpelli C."/>
            <person name="Schachter V."/>
            <person name="Sperling L."/>
            <person name="Meyer E."/>
            <person name="Cohen J."/>
            <person name="Wincker P."/>
        </authorList>
    </citation>
    <scope>NUCLEOTIDE SEQUENCE [LARGE SCALE GENOMIC DNA]</scope>
    <source>
        <strain evidence="8 9">Stock d4-2</strain>
    </source>
</reference>
<name>A0CFD2_PARTE</name>
<dbReference type="SUPFAM" id="SSF57850">
    <property type="entry name" value="RING/U-box"/>
    <property type="match status" value="1"/>
</dbReference>
<dbReference type="SUPFAM" id="SSF48452">
    <property type="entry name" value="TPR-like"/>
    <property type="match status" value="1"/>
</dbReference>
<dbReference type="InterPro" id="IPR019734">
    <property type="entry name" value="TPR_rpt"/>
</dbReference>
<comment type="catalytic activity">
    <reaction evidence="1">
        <text>S-ubiquitinyl-[E2 ubiquitin-conjugating enzyme]-L-cysteine + [acceptor protein]-L-lysine = [E2 ubiquitin-conjugating enzyme]-L-cysteine + N(6)-ubiquitinyl-[acceptor protein]-L-lysine.</text>
        <dbReference type="EC" id="2.3.2.27"/>
    </reaction>
</comment>
<keyword evidence="4" id="KW-0677">Repeat</keyword>
<dbReference type="AlphaFoldDB" id="A0CFD2"/>
<dbReference type="GO" id="GO:0051087">
    <property type="term" value="F:protein-folding chaperone binding"/>
    <property type="evidence" value="ECO:0000318"/>
    <property type="project" value="GO_Central"/>
</dbReference>